<evidence type="ECO:0000313" key="9">
    <source>
        <dbReference type="EMBL" id="SFA53241.1"/>
    </source>
</evidence>
<organism evidence="9 10">
    <name type="scientific">Rhodococcoides kroppenstedtii</name>
    <dbReference type="NCBI Taxonomy" id="293050"/>
    <lineage>
        <taxon>Bacteria</taxon>
        <taxon>Bacillati</taxon>
        <taxon>Actinomycetota</taxon>
        <taxon>Actinomycetes</taxon>
        <taxon>Mycobacteriales</taxon>
        <taxon>Nocardiaceae</taxon>
        <taxon>Rhodococcoides</taxon>
    </lineage>
</organism>
<accession>A0A1I0TN96</accession>
<feature type="compositionally biased region" description="Basic and acidic residues" evidence="7">
    <location>
        <begin position="549"/>
        <end position="562"/>
    </location>
</feature>
<name>A0A1I0TN96_9NOCA</name>
<dbReference type="Gene3D" id="3.40.50.300">
    <property type="entry name" value="P-loop containing nucleotide triphosphate hydrolases"/>
    <property type="match status" value="1"/>
</dbReference>
<reference evidence="9 10" key="1">
    <citation type="submission" date="2016-10" db="EMBL/GenBank/DDBJ databases">
        <authorList>
            <person name="de Groot N.N."/>
        </authorList>
    </citation>
    <scope>NUCLEOTIDE SEQUENCE [LARGE SCALE GENOMIC DNA]</scope>
    <source>
        <strain evidence="9 10">DSM 44908</strain>
    </source>
</reference>
<evidence type="ECO:0000256" key="4">
    <source>
        <dbReference type="ARBA" id="ARBA00022692"/>
    </source>
</evidence>
<protein>
    <submittedName>
        <fullName evidence="9">Capsular polysaccharide biosynthesis protein</fullName>
    </submittedName>
</protein>
<dbReference type="OrthoDB" id="9812433at2"/>
<dbReference type="GO" id="GO:0004713">
    <property type="term" value="F:protein tyrosine kinase activity"/>
    <property type="evidence" value="ECO:0007669"/>
    <property type="project" value="TreeGrafter"/>
</dbReference>
<evidence type="ECO:0000256" key="7">
    <source>
        <dbReference type="SAM" id="MobiDB-lite"/>
    </source>
</evidence>
<evidence type="ECO:0000259" key="8">
    <source>
        <dbReference type="Pfam" id="PF02706"/>
    </source>
</evidence>
<feature type="compositionally biased region" description="Basic and acidic residues" evidence="7">
    <location>
        <begin position="486"/>
        <end position="528"/>
    </location>
</feature>
<keyword evidence="3" id="KW-1003">Cell membrane</keyword>
<dbReference type="AlphaFoldDB" id="A0A1I0TN96"/>
<feature type="compositionally biased region" description="Basic residues" evidence="7">
    <location>
        <begin position="680"/>
        <end position="693"/>
    </location>
</feature>
<feature type="compositionally biased region" description="Polar residues" evidence="7">
    <location>
        <begin position="654"/>
        <end position="665"/>
    </location>
</feature>
<dbReference type="SUPFAM" id="SSF52540">
    <property type="entry name" value="P-loop containing nucleoside triphosphate hydrolases"/>
    <property type="match status" value="1"/>
</dbReference>
<dbReference type="Pfam" id="PF02706">
    <property type="entry name" value="Wzz"/>
    <property type="match status" value="1"/>
</dbReference>
<dbReference type="InterPro" id="IPR027417">
    <property type="entry name" value="P-loop_NTPase"/>
</dbReference>
<dbReference type="PANTHER" id="PTHR32309:SF31">
    <property type="entry name" value="CAPSULAR EXOPOLYSACCHARIDE FAMILY"/>
    <property type="match status" value="1"/>
</dbReference>
<sequence>MGLNDYFEIAKRRWMIILACVVAGIVAGAVYTSSLTYSYTAQSRMYVSMATGTSVSDSYQGGMAAQQRITSYVDLVTSDRVMNDVITELSLDTTAAELASRTTATFAPATVIMTVDVSADTPDQARVINDLVVAKFRDLVGELESTQVGAAPAAKVTVIDPATTPSASAGPAPTKNLAAGTMVGLLLGCGLAYLRDRLDKRIRTTGQVAALSTTHFLGGVEASSRTTDTRRVALRLDGVLAEASPRVVVFVGSTAASSRSRQSTASDTVLPVARALAVLGKSTLMVDAATSGRGISSRMRPATMPGVADLAHQRRSASELTRPTQVGDLRVLPLGQVDGDTATFLVSARFATILQELGREHDYVLVDATGTTDGTDALALAAHADHTVVVVEAGTTTVADLEEVLTELTDIGASVAGTILVPHRPASFSPALLRRRGQDAAADTLTPAAAAPAPTPAPATRRPTPRRDEAQNEARPYQDPTEPYDDDHQGHDGRRGYDAGYDEHRGHDDHGQYDDHGQFDDYRGHDGRETYSAAVSPADAVTDRLTVVEHHDAAARDEHVDRDDADTSATEDAPEAEGADSTAESTEPDVASTESSDTESSDTELSDTASTGTGTDESPEVEESAPTRVAPKKTAPSSSALRRMRSRGAGSGRNPSSEDSASESGNGDEDASPFAGARNGRVHRPSSLRRHTD</sequence>
<dbReference type="Proteomes" id="UP000182054">
    <property type="component" value="Unassembled WGS sequence"/>
</dbReference>
<proteinExistence type="inferred from homology"/>
<comment type="similarity">
    <text evidence="2">Belongs to the CpsC/CapA family.</text>
</comment>
<evidence type="ECO:0000256" key="6">
    <source>
        <dbReference type="ARBA" id="ARBA00023136"/>
    </source>
</evidence>
<evidence type="ECO:0000256" key="5">
    <source>
        <dbReference type="ARBA" id="ARBA00022989"/>
    </source>
</evidence>
<evidence type="ECO:0000313" key="10">
    <source>
        <dbReference type="Proteomes" id="UP000182054"/>
    </source>
</evidence>
<keyword evidence="6" id="KW-0472">Membrane</keyword>
<evidence type="ECO:0000256" key="1">
    <source>
        <dbReference type="ARBA" id="ARBA00004651"/>
    </source>
</evidence>
<keyword evidence="4" id="KW-0812">Transmembrane</keyword>
<evidence type="ECO:0000256" key="2">
    <source>
        <dbReference type="ARBA" id="ARBA00006683"/>
    </source>
</evidence>
<feature type="region of interest" description="Disordered" evidence="7">
    <location>
        <begin position="549"/>
        <end position="693"/>
    </location>
</feature>
<comment type="subcellular location">
    <subcellularLocation>
        <location evidence="1">Cell membrane</location>
        <topology evidence="1">Multi-pass membrane protein</topology>
    </subcellularLocation>
</comment>
<dbReference type="EMBL" id="FOJN01000008">
    <property type="protein sequence ID" value="SFA53241.1"/>
    <property type="molecule type" value="Genomic_DNA"/>
</dbReference>
<gene>
    <name evidence="9" type="ORF">SAMN05444374_10847</name>
</gene>
<feature type="compositionally biased region" description="Acidic residues" evidence="7">
    <location>
        <begin position="596"/>
        <end position="605"/>
    </location>
</feature>
<feature type="region of interest" description="Disordered" evidence="7">
    <location>
        <begin position="437"/>
        <end position="528"/>
    </location>
</feature>
<dbReference type="GO" id="GO:0005886">
    <property type="term" value="C:plasma membrane"/>
    <property type="evidence" value="ECO:0007669"/>
    <property type="project" value="UniProtKB-SubCell"/>
</dbReference>
<feature type="compositionally biased region" description="Low complexity" evidence="7">
    <location>
        <begin position="439"/>
        <end position="462"/>
    </location>
</feature>
<dbReference type="RefSeq" id="WP_074922167.1">
    <property type="nucleotide sequence ID" value="NZ_FOJN01000008.1"/>
</dbReference>
<dbReference type="GeneID" id="85486144"/>
<evidence type="ECO:0000256" key="3">
    <source>
        <dbReference type="ARBA" id="ARBA00022475"/>
    </source>
</evidence>
<dbReference type="InterPro" id="IPR003856">
    <property type="entry name" value="LPS_length_determ_N"/>
</dbReference>
<feature type="domain" description="Polysaccharide chain length determinant N-terminal" evidence="8">
    <location>
        <begin position="4"/>
        <end position="89"/>
    </location>
</feature>
<keyword evidence="5" id="KW-1133">Transmembrane helix</keyword>
<dbReference type="InterPro" id="IPR050445">
    <property type="entry name" value="Bact_polysacc_biosynth/exp"/>
</dbReference>
<dbReference type="PANTHER" id="PTHR32309">
    <property type="entry name" value="TYROSINE-PROTEIN KINASE"/>
    <property type="match status" value="1"/>
</dbReference>